<dbReference type="CDD" id="cd04662">
    <property type="entry name" value="NUDIX_Hydrolase"/>
    <property type="match status" value="1"/>
</dbReference>
<comment type="caution">
    <text evidence="3">The sequence shown here is derived from an EMBL/GenBank/DDBJ whole genome shotgun (WGS) entry which is preliminary data.</text>
</comment>
<dbReference type="RefSeq" id="WP_113646567.1">
    <property type="nucleotide sequence ID" value="NZ_QMHN01000001.1"/>
</dbReference>
<feature type="domain" description="Nudix hydrolase" evidence="2">
    <location>
        <begin position="1"/>
        <end position="152"/>
    </location>
</feature>
<evidence type="ECO:0000313" key="3">
    <source>
        <dbReference type="EMBL" id="RWU10575.1"/>
    </source>
</evidence>
<evidence type="ECO:0000256" key="1">
    <source>
        <dbReference type="ARBA" id="ARBA00022801"/>
    </source>
</evidence>
<dbReference type="AlphaFoldDB" id="A0A3S3PVS7"/>
<evidence type="ECO:0000313" key="4">
    <source>
        <dbReference type="Proteomes" id="UP000284120"/>
    </source>
</evidence>
<dbReference type="PANTHER" id="PTHR21340:SF7">
    <property type="entry name" value="NUDIX HYDROLASE DOMAIN-CONTAINING PROTEIN"/>
    <property type="match status" value="1"/>
</dbReference>
<dbReference type="Gene3D" id="3.90.79.10">
    <property type="entry name" value="Nucleoside Triphosphate Pyrophosphohydrolase"/>
    <property type="match status" value="1"/>
</dbReference>
<dbReference type="InterPro" id="IPR015797">
    <property type="entry name" value="NUDIX_hydrolase-like_dom_sf"/>
</dbReference>
<dbReference type="EMBL" id="SAYW01000001">
    <property type="protein sequence ID" value="RWU10575.1"/>
    <property type="molecule type" value="Genomic_DNA"/>
</dbReference>
<dbReference type="PROSITE" id="PS51462">
    <property type="entry name" value="NUDIX"/>
    <property type="match status" value="1"/>
</dbReference>
<dbReference type="InterPro" id="IPR000086">
    <property type="entry name" value="NUDIX_hydrolase_dom"/>
</dbReference>
<dbReference type="PANTHER" id="PTHR21340">
    <property type="entry name" value="DIADENOSINE 5,5-P1,P4-TETRAPHOSPHATE PYROPHOSPHOHYDROLASE MUTT"/>
    <property type="match status" value="1"/>
</dbReference>
<protein>
    <submittedName>
        <fullName evidence="3">NUDIX domain-containing protein</fullName>
    </submittedName>
</protein>
<organism evidence="3 4">
    <name type="scientific">Pedobacter chitinilyticus</name>
    <dbReference type="NCBI Taxonomy" id="2233776"/>
    <lineage>
        <taxon>Bacteria</taxon>
        <taxon>Pseudomonadati</taxon>
        <taxon>Bacteroidota</taxon>
        <taxon>Sphingobacteriia</taxon>
        <taxon>Sphingobacteriales</taxon>
        <taxon>Sphingobacteriaceae</taxon>
        <taxon>Pedobacter</taxon>
    </lineage>
</organism>
<keyword evidence="4" id="KW-1185">Reference proteome</keyword>
<proteinExistence type="predicted"/>
<keyword evidence="1" id="KW-0378">Hydrolase</keyword>
<dbReference type="OrthoDB" id="954553at2"/>
<reference evidence="3 4" key="1">
    <citation type="submission" date="2018-06" db="EMBL/GenBank/DDBJ databases">
        <title>Pedobacter endophyticus sp. nov., an endophytic bacterium isolated from a leaf of Triticum aestivum.</title>
        <authorList>
            <person name="Zhang L."/>
        </authorList>
    </citation>
    <scope>NUCLEOTIDE SEQUENCE [LARGE SCALE GENOMIC DNA]</scope>
    <source>
        <strain evidence="3 4">CM134L-2</strain>
    </source>
</reference>
<sequence>MKTSAGILPYRIQQQQLQVFLVHPGGPFWKNKDLGAWSIPKGEYTEGEDPLACAKREFKEETGQSIEGHFQPLGEVKLKSGKLITAWAVQGNVDANNIKSNLISIPWPPKTNKLIQIPEVDKGEWFDTTTALTKINPAQAAFIHQLTTIIAMSI</sequence>
<accession>A0A3S3PVS7</accession>
<dbReference type="GO" id="GO:0006754">
    <property type="term" value="P:ATP biosynthetic process"/>
    <property type="evidence" value="ECO:0007669"/>
    <property type="project" value="TreeGrafter"/>
</dbReference>
<dbReference type="GO" id="GO:0006167">
    <property type="term" value="P:AMP biosynthetic process"/>
    <property type="evidence" value="ECO:0007669"/>
    <property type="project" value="TreeGrafter"/>
</dbReference>
<dbReference type="InterPro" id="IPR051325">
    <property type="entry name" value="Nudix_hydrolase_domain"/>
</dbReference>
<gene>
    <name evidence="3" type="ORF">DPV69_04345</name>
</gene>
<dbReference type="PROSITE" id="PS00893">
    <property type="entry name" value="NUDIX_BOX"/>
    <property type="match status" value="1"/>
</dbReference>
<dbReference type="Proteomes" id="UP000284120">
    <property type="component" value="Unassembled WGS sequence"/>
</dbReference>
<dbReference type="Pfam" id="PF00293">
    <property type="entry name" value="NUDIX"/>
    <property type="match status" value="1"/>
</dbReference>
<dbReference type="SUPFAM" id="SSF55811">
    <property type="entry name" value="Nudix"/>
    <property type="match status" value="1"/>
</dbReference>
<dbReference type="GO" id="GO:0004081">
    <property type="term" value="F:bis(5'-nucleosyl)-tetraphosphatase (asymmetrical) activity"/>
    <property type="evidence" value="ECO:0007669"/>
    <property type="project" value="TreeGrafter"/>
</dbReference>
<dbReference type="InterPro" id="IPR020084">
    <property type="entry name" value="NUDIX_hydrolase_CS"/>
</dbReference>
<name>A0A3S3PVS7_9SPHI</name>
<evidence type="ECO:0000259" key="2">
    <source>
        <dbReference type="PROSITE" id="PS51462"/>
    </source>
</evidence>